<keyword evidence="3" id="KW-1185">Reference proteome</keyword>
<evidence type="ECO:0000313" key="3">
    <source>
        <dbReference type="Proteomes" id="UP000800200"/>
    </source>
</evidence>
<dbReference type="Proteomes" id="UP000800200">
    <property type="component" value="Unassembled WGS sequence"/>
</dbReference>
<dbReference type="PANTHER" id="PTHR37017">
    <property type="entry name" value="AB HYDROLASE-1 DOMAIN-CONTAINING PROTEIN-RELATED"/>
    <property type="match status" value="1"/>
</dbReference>
<gene>
    <name evidence="2" type="ORF">K469DRAFT_710188</name>
</gene>
<dbReference type="InterPro" id="IPR000073">
    <property type="entry name" value="AB_hydrolase_1"/>
</dbReference>
<reference evidence="2" key="1">
    <citation type="journal article" date="2020" name="Stud. Mycol.">
        <title>101 Dothideomycetes genomes: a test case for predicting lifestyles and emergence of pathogens.</title>
        <authorList>
            <person name="Haridas S."/>
            <person name="Albert R."/>
            <person name="Binder M."/>
            <person name="Bloem J."/>
            <person name="Labutti K."/>
            <person name="Salamov A."/>
            <person name="Andreopoulos B."/>
            <person name="Baker S."/>
            <person name="Barry K."/>
            <person name="Bills G."/>
            <person name="Bluhm B."/>
            <person name="Cannon C."/>
            <person name="Castanera R."/>
            <person name="Culley D."/>
            <person name="Daum C."/>
            <person name="Ezra D."/>
            <person name="Gonzalez J."/>
            <person name="Henrissat B."/>
            <person name="Kuo A."/>
            <person name="Liang C."/>
            <person name="Lipzen A."/>
            <person name="Lutzoni F."/>
            <person name="Magnuson J."/>
            <person name="Mondo S."/>
            <person name="Nolan M."/>
            <person name="Ohm R."/>
            <person name="Pangilinan J."/>
            <person name="Park H.-J."/>
            <person name="Ramirez L."/>
            <person name="Alfaro M."/>
            <person name="Sun H."/>
            <person name="Tritt A."/>
            <person name="Yoshinaga Y."/>
            <person name="Zwiers L.-H."/>
            <person name="Turgeon B."/>
            <person name="Goodwin S."/>
            <person name="Spatafora J."/>
            <person name="Crous P."/>
            <person name="Grigoriev I."/>
        </authorList>
    </citation>
    <scope>NUCLEOTIDE SEQUENCE</scope>
    <source>
        <strain evidence="2">CBS 207.26</strain>
    </source>
</reference>
<evidence type="ECO:0000259" key="1">
    <source>
        <dbReference type="Pfam" id="PF12697"/>
    </source>
</evidence>
<feature type="domain" description="AB hydrolase-1" evidence="1">
    <location>
        <begin position="6"/>
        <end position="258"/>
    </location>
</feature>
<protein>
    <submittedName>
        <fullName evidence="2">Alpha/beta-hydrolase</fullName>
    </submittedName>
</protein>
<dbReference type="OrthoDB" id="1263307at2759"/>
<organism evidence="2 3">
    <name type="scientific">Zopfia rhizophila CBS 207.26</name>
    <dbReference type="NCBI Taxonomy" id="1314779"/>
    <lineage>
        <taxon>Eukaryota</taxon>
        <taxon>Fungi</taxon>
        <taxon>Dikarya</taxon>
        <taxon>Ascomycota</taxon>
        <taxon>Pezizomycotina</taxon>
        <taxon>Dothideomycetes</taxon>
        <taxon>Dothideomycetes incertae sedis</taxon>
        <taxon>Zopfiaceae</taxon>
        <taxon>Zopfia</taxon>
    </lineage>
</organism>
<dbReference type="PANTHER" id="PTHR37017:SF11">
    <property type="entry name" value="ESTERASE_LIPASE_THIOESTERASE DOMAIN-CONTAINING PROTEIN"/>
    <property type="match status" value="1"/>
</dbReference>
<dbReference type="InterPro" id="IPR029058">
    <property type="entry name" value="AB_hydrolase_fold"/>
</dbReference>
<dbReference type="Gene3D" id="3.40.50.1820">
    <property type="entry name" value="alpha/beta hydrolase"/>
    <property type="match status" value="1"/>
</dbReference>
<dbReference type="Pfam" id="PF12697">
    <property type="entry name" value="Abhydrolase_6"/>
    <property type="match status" value="1"/>
</dbReference>
<sequence length="268" mass="29351">MPKPTIVAIPGAWHSPAAFETVTKKLEALGYTVLSRQMPSVGSDPPPEDLSDDVAAVRDLVLKAIGDSNDVVVVPHSWSGIVAGSALVGLGKKQREANGEKGGVIRTAFMCSFVVPEGVSLMDVINHEIPGWWDIKVLFLFVLNRLYIWMSDTHDKKGPYTFPNDPNIFYNDLSAEEQQKWMSKLQTHAFATKKAKSTGAAWKEIPSSYLICEDDNAIPKVAQEAMTKGAKDAGAEMEIEVIKASHSPFLSQPDRVVEFIRRAAGEKV</sequence>
<dbReference type="GO" id="GO:0016787">
    <property type="term" value="F:hydrolase activity"/>
    <property type="evidence" value="ECO:0007669"/>
    <property type="project" value="UniProtKB-KW"/>
</dbReference>
<name>A0A6A6DZU3_9PEZI</name>
<dbReference type="EMBL" id="ML994640">
    <property type="protein sequence ID" value="KAF2183819.1"/>
    <property type="molecule type" value="Genomic_DNA"/>
</dbReference>
<dbReference type="InterPro" id="IPR052897">
    <property type="entry name" value="Sec-Metab_Biosynth_Hydrolase"/>
</dbReference>
<keyword evidence="2" id="KW-0378">Hydrolase</keyword>
<evidence type="ECO:0000313" key="2">
    <source>
        <dbReference type="EMBL" id="KAF2183819.1"/>
    </source>
</evidence>
<accession>A0A6A6DZU3</accession>
<proteinExistence type="predicted"/>
<dbReference type="AlphaFoldDB" id="A0A6A6DZU3"/>
<dbReference type="SUPFAM" id="SSF53474">
    <property type="entry name" value="alpha/beta-Hydrolases"/>
    <property type="match status" value="1"/>
</dbReference>